<organism evidence="1 2">
    <name type="scientific">Vitis vinifera</name>
    <name type="common">Grape</name>
    <dbReference type="NCBI Taxonomy" id="29760"/>
    <lineage>
        <taxon>Eukaryota</taxon>
        <taxon>Viridiplantae</taxon>
        <taxon>Streptophyta</taxon>
        <taxon>Embryophyta</taxon>
        <taxon>Tracheophyta</taxon>
        <taxon>Spermatophyta</taxon>
        <taxon>Magnoliopsida</taxon>
        <taxon>eudicotyledons</taxon>
        <taxon>Gunneridae</taxon>
        <taxon>Pentapetalae</taxon>
        <taxon>rosids</taxon>
        <taxon>Vitales</taxon>
        <taxon>Vitaceae</taxon>
        <taxon>Viteae</taxon>
        <taxon>Vitis</taxon>
    </lineage>
</organism>
<gene>
    <name evidence="1" type="primary">CYP714C2_9</name>
    <name evidence="1" type="ORF">CK203_089821</name>
</gene>
<dbReference type="SUPFAM" id="SSF48264">
    <property type="entry name" value="Cytochrome P450"/>
    <property type="match status" value="1"/>
</dbReference>
<dbReference type="AlphaFoldDB" id="A0A438D3G3"/>
<dbReference type="EMBL" id="QGNW01001817">
    <property type="protein sequence ID" value="RVW29994.1"/>
    <property type="molecule type" value="Genomic_DNA"/>
</dbReference>
<dbReference type="GO" id="GO:0004497">
    <property type="term" value="F:monooxygenase activity"/>
    <property type="evidence" value="ECO:0007669"/>
    <property type="project" value="InterPro"/>
</dbReference>
<sequence length="172" mass="19979">MKNSFQYLRQKSINWEVTLVLFKTWTHWREGNGRSVLFFPDVIDLFISFSYWLVGHLFVRVFNDILVKLNVIRWKLRRQGIRGPPPSFVTGNIPEMRRIMSMAKAPSSESPPPLDSSSPRIFPYFSKCTKQYGSTFTFALGDVQLLYVADPRLVKEMGKSVKLGKPPYLQKE</sequence>
<dbReference type="Proteomes" id="UP000288805">
    <property type="component" value="Unassembled WGS sequence"/>
</dbReference>
<dbReference type="GO" id="GO:0016705">
    <property type="term" value="F:oxidoreductase activity, acting on paired donors, with incorporation or reduction of molecular oxygen"/>
    <property type="evidence" value="ECO:0007669"/>
    <property type="project" value="InterPro"/>
</dbReference>
<proteinExistence type="predicted"/>
<dbReference type="GO" id="GO:0005506">
    <property type="term" value="F:iron ion binding"/>
    <property type="evidence" value="ECO:0007669"/>
    <property type="project" value="InterPro"/>
</dbReference>
<comment type="caution">
    <text evidence="1">The sequence shown here is derived from an EMBL/GenBank/DDBJ whole genome shotgun (WGS) entry which is preliminary data.</text>
</comment>
<dbReference type="InterPro" id="IPR036396">
    <property type="entry name" value="Cyt_P450_sf"/>
</dbReference>
<accession>A0A438D3G3</accession>
<reference evidence="1 2" key="1">
    <citation type="journal article" date="2018" name="PLoS Genet.">
        <title>Population sequencing reveals clonal diversity and ancestral inbreeding in the grapevine cultivar Chardonnay.</title>
        <authorList>
            <person name="Roach M.J."/>
            <person name="Johnson D.L."/>
            <person name="Bohlmann J."/>
            <person name="van Vuuren H.J."/>
            <person name="Jones S.J."/>
            <person name="Pretorius I.S."/>
            <person name="Schmidt S.A."/>
            <person name="Borneman A.R."/>
        </authorList>
    </citation>
    <scope>NUCLEOTIDE SEQUENCE [LARGE SCALE GENOMIC DNA]</scope>
    <source>
        <strain evidence="2">cv. Chardonnay</strain>
        <tissue evidence="1">Leaf</tissue>
    </source>
</reference>
<evidence type="ECO:0000313" key="1">
    <source>
        <dbReference type="EMBL" id="RVW29994.1"/>
    </source>
</evidence>
<name>A0A438D3G3_VITVI</name>
<evidence type="ECO:0000313" key="2">
    <source>
        <dbReference type="Proteomes" id="UP000288805"/>
    </source>
</evidence>
<protein>
    <submittedName>
        <fullName evidence="1">Cytochrome P450 714C2</fullName>
    </submittedName>
</protein>
<dbReference type="Gene3D" id="1.10.630.10">
    <property type="entry name" value="Cytochrome P450"/>
    <property type="match status" value="1"/>
</dbReference>
<dbReference type="GO" id="GO:0020037">
    <property type="term" value="F:heme binding"/>
    <property type="evidence" value="ECO:0007669"/>
    <property type="project" value="InterPro"/>
</dbReference>